<evidence type="ECO:0000313" key="3">
    <source>
        <dbReference type="Proteomes" id="UP000026960"/>
    </source>
</evidence>
<evidence type="ECO:0000313" key="2">
    <source>
        <dbReference type="EnsemblPlants" id="OBART01G05160.1"/>
    </source>
</evidence>
<keyword evidence="3" id="KW-1185">Reference proteome</keyword>
<protein>
    <submittedName>
        <fullName evidence="2">Uncharacterized protein</fullName>
    </submittedName>
</protein>
<reference evidence="2" key="2">
    <citation type="submission" date="2015-03" db="UniProtKB">
        <authorList>
            <consortium name="EnsemblPlants"/>
        </authorList>
    </citation>
    <scope>IDENTIFICATION</scope>
</reference>
<sequence>MPAMEEEAVANEAHHFLVVTYPAQGHINPARHLARRLARAAPGARVTISTAVSACRKMFGDAAAAGAGGELVDEGGVRYAPYSDGYDDGFDRAVHDSASYMTQVRVVGARTLAAVIEGFRAAGRPVTRVVYTLLLTWVADVARDHGIPVALYWIQPAAVLAAYFHYFRGTGGAIMSALPMMCWPLAAVSEVDGVLEAGELRRCIDAATSEAVRASAAAWREKARAAVADGGSSEKNLQAYVGKIRAN</sequence>
<accession>A0A0D3EKB2</accession>
<dbReference type="Gramene" id="OBART01G05160.1">
    <property type="protein sequence ID" value="OBART01G05160.1"/>
    <property type="gene ID" value="OBART01G05160"/>
</dbReference>
<comment type="similarity">
    <text evidence="1">Belongs to the UDP-glycosyltransferase family.</text>
</comment>
<dbReference type="SUPFAM" id="SSF53756">
    <property type="entry name" value="UDP-Glycosyltransferase/glycogen phosphorylase"/>
    <property type="match status" value="2"/>
</dbReference>
<dbReference type="AlphaFoldDB" id="A0A0D3EKB2"/>
<dbReference type="HOGENOM" id="CLU_001724_10_1_1"/>
<dbReference type="PANTHER" id="PTHR11926:SF1534">
    <property type="entry name" value="GLYCOSYLTRANSFERASE"/>
    <property type="match status" value="1"/>
</dbReference>
<dbReference type="eggNOG" id="KOG1192">
    <property type="taxonomic scope" value="Eukaryota"/>
</dbReference>
<dbReference type="STRING" id="65489.A0A0D3EKB2"/>
<dbReference type="Proteomes" id="UP000026960">
    <property type="component" value="Chromosome 1"/>
</dbReference>
<dbReference type="EnsemblPlants" id="OBART01G05160.1">
    <property type="protein sequence ID" value="OBART01G05160.1"/>
    <property type="gene ID" value="OBART01G05160"/>
</dbReference>
<dbReference type="Gene3D" id="3.40.50.2000">
    <property type="entry name" value="Glycogen Phosphorylase B"/>
    <property type="match status" value="3"/>
</dbReference>
<dbReference type="PANTHER" id="PTHR11926">
    <property type="entry name" value="GLUCOSYL/GLUCURONOSYL TRANSFERASES"/>
    <property type="match status" value="1"/>
</dbReference>
<organism evidence="2">
    <name type="scientific">Oryza barthii</name>
    <dbReference type="NCBI Taxonomy" id="65489"/>
    <lineage>
        <taxon>Eukaryota</taxon>
        <taxon>Viridiplantae</taxon>
        <taxon>Streptophyta</taxon>
        <taxon>Embryophyta</taxon>
        <taxon>Tracheophyta</taxon>
        <taxon>Spermatophyta</taxon>
        <taxon>Magnoliopsida</taxon>
        <taxon>Liliopsida</taxon>
        <taxon>Poales</taxon>
        <taxon>Poaceae</taxon>
        <taxon>BOP clade</taxon>
        <taxon>Oryzoideae</taxon>
        <taxon>Oryzeae</taxon>
        <taxon>Oryzinae</taxon>
        <taxon>Oryza</taxon>
    </lineage>
</organism>
<dbReference type="PaxDb" id="65489-OBART01G05160.1"/>
<dbReference type="GO" id="GO:0080044">
    <property type="term" value="F:quercetin 7-O-glucosyltransferase activity"/>
    <property type="evidence" value="ECO:0007669"/>
    <property type="project" value="TreeGrafter"/>
</dbReference>
<dbReference type="GO" id="GO:0080043">
    <property type="term" value="F:quercetin 3-O-glucosyltransferase activity"/>
    <property type="evidence" value="ECO:0007669"/>
    <property type="project" value="TreeGrafter"/>
</dbReference>
<evidence type="ECO:0000256" key="1">
    <source>
        <dbReference type="ARBA" id="ARBA00009995"/>
    </source>
</evidence>
<name>A0A0D3EKB2_9ORYZ</name>
<reference evidence="2" key="1">
    <citation type="journal article" date="2009" name="Rice">
        <title>De Novo Next Generation Sequencing of Plant Genomes.</title>
        <authorList>
            <person name="Rounsley S."/>
            <person name="Marri P.R."/>
            <person name="Yu Y."/>
            <person name="He R."/>
            <person name="Sisneros N."/>
            <person name="Goicoechea J.L."/>
            <person name="Lee S.J."/>
            <person name="Angelova A."/>
            <person name="Kudrna D."/>
            <person name="Luo M."/>
            <person name="Affourtit J."/>
            <person name="Desany B."/>
            <person name="Knight J."/>
            <person name="Niazi F."/>
            <person name="Egholm M."/>
            <person name="Wing R.A."/>
        </authorList>
    </citation>
    <scope>NUCLEOTIDE SEQUENCE [LARGE SCALE GENOMIC DNA]</scope>
    <source>
        <strain evidence="2">cv. IRGC 105608</strain>
    </source>
</reference>
<proteinExistence type="inferred from homology"/>